<evidence type="ECO:0000256" key="2">
    <source>
        <dbReference type="SAM" id="MobiDB-lite"/>
    </source>
</evidence>
<reference evidence="4" key="1">
    <citation type="submission" date="2025-08" db="UniProtKB">
        <authorList>
            <consortium name="RefSeq"/>
        </authorList>
    </citation>
    <scope>IDENTIFICATION</scope>
    <source>
        <tissue evidence="4">Blood</tissue>
    </source>
</reference>
<dbReference type="RefSeq" id="XP_010843736.1">
    <property type="nucleotide sequence ID" value="XM_010845434.1"/>
</dbReference>
<dbReference type="PANTHER" id="PTHR28661">
    <property type="entry name" value="SJOEGREN SYNDROME NUCLEAR AUTOANTIGEN 1"/>
    <property type="match status" value="1"/>
</dbReference>
<dbReference type="Proteomes" id="UP000515208">
    <property type="component" value="Unplaced"/>
</dbReference>
<accession>A0A6P3HMN5</accession>
<gene>
    <name evidence="4" type="primary">LOC104992519</name>
</gene>
<keyword evidence="3" id="KW-1185">Reference proteome</keyword>
<dbReference type="KEGG" id="bbis:104992519"/>
<dbReference type="AlphaFoldDB" id="A0A6P3HMN5"/>
<dbReference type="InterPro" id="IPR033362">
    <property type="entry name" value="SSNA1_fam"/>
</dbReference>
<dbReference type="GO" id="GO:0005813">
    <property type="term" value="C:centrosome"/>
    <property type="evidence" value="ECO:0007669"/>
    <property type="project" value="TreeGrafter"/>
</dbReference>
<keyword evidence="1" id="KW-0175">Coiled coil</keyword>
<organism evidence="3 4">
    <name type="scientific">Bison bison bison</name>
    <name type="common">North American plains bison</name>
    <dbReference type="NCBI Taxonomy" id="43346"/>
    <lineage>
        <taxon>Eukaryota</taxon>
        <taxon>Metazoa</taxon>
        <taxon>Chordata</taxon>
        <taxon>Craniata</taxon>
        <taxon>Vertebrata</taxon>
        <taxon>Euteleostomi</taxon>
        <taxon>Mammalia</taxon>
        <taxon>Eutheria</taxon>
        <taxon>Laurasiatheria</taxon>
        <taxon>Artiodactyla</taxon>
        <taxon>Ruminantia</taxon>
        <taxon>Pecora</taxon>
        <taxon>Bovidae</taxon>
        <taxon>Bovinae</taxon>
        <taxon>Bison</taxon>
    </lineage>
</organism>
<sequence length="150" mass="16838">MDGSSTRSALIAEMYRVMMSHVFTPAVGTGDPEQHSDAETDTPVRRPAGIEELCQKREELCRQIQQEEEEKQRLQNEVRQLTEKLARVNENLARKIASRNEFDRTIAETEAAYLKILESSQTLLSVLKREAGNLTKATASEQKSSGGKES</sequence>
<name>A0A6P3HMN5_BISBB</name>
<protein>
    <submittedName>
        <fullName evidence="4">Sjoegren syndrome nuclear autoantigen 1 homolog</fullName>
    </submittedName>
</protein>
<evidence type="ECO:0000256" key="1">
    <source>
        <dbReference type="SAM" id="Coils"/>
    </source>
</evidence>
<dbReference type="GO" id="GO:0036064">
    <property type="term" value="C:ciliary basal body"/>
    <property type="evidence" value="ECO:0007669"/>
    <property type="project" value="TreeGrafter"/>
</dbReference>
<dbReference type="GO" id="GO:0048675">
    <property type="term" value="P:axon extension"/>
    <property type="evidence" value="ECO:0007669"/>
    <property type="project" value="TreeGrafter"/>
</dbReference>
<feature type="region of interest" description="Disordered" evidence="2">
    <location>
        <begin position="26"/>
        <end position="46"/>
    </location>
</feature>
<dbReference type="PANTHER" id="PTHR28661:SF1">
    <property type="entry name" value="MICROTUBULE NUCLEATION FACTOR SSNA1"/>
    <property type="match status" value="1"/>
</dbReference>
<proteinExistence type="predicted"/>
<dbReference type="OrthoDB" id="295355at2759"/>
<feature type="compositionally biased region" description="Basic and acidic residues" evidence="2">
    <location>
        <begin position="32"/>
        <end position="44"/>
    </location>
</feature>
<dbReference type="GO" id="GO:0030424">
    <property type="term" value="C:axon"/>
    <property type="evidence" value="ECO:0007669"/>
    <property type="project" value="TreeGrafter"/>
</dbReference>
<feature type="coiled-coil region" evidence="1">
    <location>
        <begin position="50"/>
        <end position="98"/>
    </location>
</feature>
<evidence type="ECO:0000313" key="3">
    <source>
        <dbReference type="Proteomes" id="UP000515208"/>
    </source>
</evidence>
<evidence type="ECO:0000313" key="4">
    <source>
        <dbReference type="RefSeq" id="XP_010843736.1"/>
    </source>
</evidence>
<dbReference type="GeneID" id="104992519"/>